<evidence type="ECO:0000256" key="4">
    <source>
        <dbReference type="HAMAP-Rule" id="MF_00168"/>
    </source>
</evidence>
<dbReference type="PANTHER" id="PTHR46499">
    <property type="entry name" value="QUEUINE TRNA-RIBOSYLTRANSFERASE"/>
    <property type="match status" value="1"/>
</dbReference>
<evidence type="ECO:0000256" key="3">
    <source>
        <dbReference type="ARBA" id="ARBA00022694"/>
    </source>
</evidence>
<dbReference type="GO" id="GO:0008616">
    <property type="term" value="P:tRNA queuosine(34) biosynthetic process"/>
    <property type="evidence" value="ECO:0007669"/>
    <property type="project" value="UniProtKB-UniRule"/>
</dbReference>
<dbReference type="EC" id="2.4.2.29" evidence="4"/>
<evidence type="ECO:0000259" key="5">
    <source>
        <dbReference type="Pfam" id="PF01702"/>
    </source>
</evidence>
<evidence type="ECO:0000256" key="1">
    <source>
        <dbReference type="ARBA" id="ARBA00022676"/>
    </source>
</evidence>
<keyword evidence="3 4" id="KW-0819">tRNA processing</keyword>
<dbReference type="Pfam" id="PF01702">
    <property type="entry name" value="TGT"/>
    <property type="match status" value="2"/>
</dbReference>
<feature type="binding site" evidence="4">
    <location>
        <position position="352"/>
    </location>
    <ligand>
        <name>Zn(2+)</name>
        <dbReference type="ChEBI" id="CHEBI:29105"/>
    </ligand>
</feature>
<comment type="subunit">
    <text evidence="4">Homodimer. Within each dimer, one monomer is responsible for RNA recognition and catalysis, while the other monomer binds to the replacement base PreQ1.</text>
</comment>
<dbReference type="Gene3D" id="3.20.20.105">
    <property type="entry name" value="Queuine tRNA-ribosyltransferase-like"/>
    <property type="match status" value="1"/>
</dbReference>
<comment type="catalytic activity">
    <reaction evidence="4">
        <text>7-aminomethyl-7-carbaguanine + guanosine(34) in tRNA = 7-aminomethyl-7-carbaguanosine(34) in tRNA + guanine</text>
        <dbReference type="Rhea" id="RHEA:24104"/>
        <dbReference type="Rhea" id="RHEA-COMP:10341"/>
        <dbReference type="Rhea" id="RHEA-COMP:10342"/>
        <dbReference type="ChEBI" id="CHEBI:16235"/>
        <dbReference type="ChEBI" id="CHEBI:58703"/>
        <dbReference type="ChEBI" id="CHEBI:74269"/>
        <dbReference type="ChEBI" id="CHEBI:82833"/>
        <dbReference type="EC" id="2.4.2.29"/>
    </reaction>
</comment>
<feature type="binding site" evidence="4">
    <location>
        <position position="253"/>
    </location>
    <ligand>
        <name>substrate</name>
    </ligand>
</feature>
<feature type="active site" description="Nucleophile" evidence="4">
    <location>
        <position position="303"/>
    </location>
</feature>
<name>A0A1G1WS67_9BACT</name>
<feature type="region of interest" description="RNA binding; important for wobble base 34 recognition" evidence="4">
    <location>
        <begin position="308"/>
        <end position="312"/>
    </location>
</feature>
<feature type="binding site" evidence="4">
    <location>
        <position position="349"/>
    </location>
    <ligand>
        <name>Zn(2+)</name>
        <dbReference type="ChEBI" id="CHEBI:29105"/>
    </ligand>
</feature>
<dbReference type="NCBIfam" id="TIGR00430">
    <property type="entry name" value="Q_tRNA_tgt"/>
    <property type="match status" value="1"/>
</dbReference>
<keyword evidence="1 4" id="KW-0328">Glycosyltransferase</keyword>
<dbReference type="InterPro" id="IPR004803">
    <property type="entry name" value="TGT"/>
</dbReference>
<feature type="binding site" evidence="4">
    <location>
        <position position="347"/>
    </location>
    <ligand>
        <name>Zn(2+)</name>
        <dbReference type="ChEBI" id="CHEBI:29105"/>
    </ligand>
</feature>
<dbReference type="GO" id="GO:0005829">
    <property type="term" value="C:cytosol"/>
    <property type="evidence" value="ECO:0007669"/>
    <property type="project" value="TreeGrafter"/>
</dbReference>
<dbReference type="InterPro" id="IPR050076">
    <property type="entry name" value="ArchSynthase1/Queuine_TRR"/>
</dbReference>
<reference evidence="6 7" key="1">
    <citation type="journal article" date="2016" name="Nat. Commun.">
        <title>Thousands of microbial genomes shed light on interconnected biogeochemical processes in an aquifer system.</title>
        <authorList>
            <person name="Anantharaman K."/>
            <person name="Brown C.T."/>
            <person name="Hug L.A."/>
            <person name="Sharon I."/>
            <person name="Castelle C.J."/>
            <person name="Probst A.J."/>
            <person name="Thomas B.C."/>
            <person name="Singh A."/>
            <person name="Wilkins M.J."/>
            <person name="Karaoz U."/>
            <person name="Brodie E.L."/>
            <person name="Williams K.H."/>
            <person name="Hubbard S.S."/>
            <person name="Banfield J.F."/>
        </authorList>
    </citation>
    <scope>NUCLEOTIDE SEQUENCE [LARGE SCALE GENOMIC DNA]</scope>
</reference>
<feature type="domain" description="tRNA-guanine(15) transglycosylase-like" evidence="5">
    <location>
        <begin position="14"/>
        <end position="109"/>
    </location>
</feature>
<evidence type="ECO:0000256" key="2">
    <source>
        <dbReference type="ARBA" id="ARBA00022679"/>
    </source>
</evidence>
<dbReference type="InterPro" id="IPR036511">
    <property type="entry name" value="TGT-like_sf"/>
</dbReference>
<feature type="binding site" evidence="4">
    <location>
        <position position="179"/>
    </location>
    <ligand>
        <name>substrate</name>
    </ligand>
</feature>
<dbReference type="GO" id="GO:0008479">
    <property type="term" value="F:tRNA-guanosine(34) queuine transglycosylase activity"/>
    <property type="evidence" value="ECO:0007669"/>
    <property type="project" value="UniProtKB-UniRule"/>
</dbReference>
<accession>A0A1G1WS67</accession>
<keyword evidence="4" id="KW-0671">Queuosine biosynthesis</keyword>
<feature type="domain" description="tRNA-guanine(15) transglycosylase-like" evidence="5">
    <location>
        <begin position="137"/>
        <end position="407"/>
    </location>
</feature>
<comment type="pathway">
    <text evidence="4">tRNA modification; tRNA-queuosine biosynthesis.</text>
</comment>
<feature type="active site" description="Proton acceptor" evidence="4">
    <location>
        <position position="92"/>
    </location>
</feature>
<keyword evidence="4" id="KW-0862">Zinc</keyword>
<feature type="binding site" evidence="4">
    <location>
        <begin position="92"/>
        <end position="96"/>
    </location>
    <ligand>
        <name>substrate</name>
    </ligand>
</feature>
<dbReference type="InterPro" id="IPR002616">
    <property type="entry name" value="tRNA_ribo_trans-like"/>
</dbReference>
<feature type="region of interest" description="RNA binding" evidence="4">
    <location>
        <begin position="284"/>
        <end position="290"/>
    </location>
</feature>
<dbReference type="HAMAP" id="MF_00168">
    <property type="entry name" value="Q_tRNA_Tgt"/>
    <property type="match status" value="1"/>
</dbReference>
<dbReference type="SUPFAM" id="SSF51713">
    <property type="entry name" value="tRNA-guanine transglycosylase"/>
    <property type="match status" value="1"/>
</dbReference>
<dbReference type="GO" id="GO:0046872">
    <property type="term" value="F:metal ion binding"/>
    <property type="evidence" value="ECO:0007669"/>
    <property type="project" value="UniProtKB-KW"/>
</dbReference>
<comment type="caution">
    <text evidence="6">The sequence shown here is derived from an EMBL/GenBank/DDBJ whole genome shotgun (WGS) entry which is preliminary data.</text>
</comment>
<feature type="binding site" evidence="4">
    <location>
        <position position="226"/>
    </location>
    <ligand>
        <name>substrate</name>
    </ligand>
</feature>
<comment type="cofactor">
    <cofactor evidence="4">
        <name>Zn(2+)</name>
        <dbReference type="ChEBI" id="CHEBI:29105"/>
    </cofactor>
    <text evidence="4">Binds 1 zinc ion per subunit.</text>
</comment>
<organism evidence="6 7">
    <name type="scientific">Candidatus Woykebacteria bacterium RIFCSPHIGHO2_02_FULL_43_16b</name>
    <dbReference type="NCBI Taxonomy" id="1802601"/>
    <lineage>
        <taxon>Bacteria</taxon>
        <taxon>Candidatus Woykeibacteriota</taxon>
    </lineage>
</organism>
<evidence type="ECO:0000313" key="7">
    <source>
        <dbReference type="Proteomes" id="UP000177821"/>
    </source>
</evidence>
<dbReference type="NCBIfam" id="TIGR00449">
    <property type="entry name" value="tgt_general"/>
    <property type="match status" value="1"/>
</dbReference>
<protein>
    <recommendedName>
        <fullName evidence="4">Queuine tRNA-ribosyltransferase</fullName>
        <ecNumber evidence="4">2.4.2.29</ecNumber>
    </recommendedName>
    <alternativeName>
        <fullName evidence="4">Guanine insertion enzyme</fullName>
    </alternativeName>
    <alternativeName>
        <fullName evidence="4">tRNA-guanine transglycosylase</fullName>
    </alternativeName>
</protein>
<dbReference type="EMBL" id="MHCX01000010">
    <property type="protein sequence ID" value="OGY30007.1"/>
    <property type="molecule type" value="Genomic_DNA"/>
</dbReference>
<comment type="function">
    <text evidence="4">Catalyzes the base-exchange of a guanine (G) residue with the queuine precursor 7-aminomethyl-7-deazaguanine (PreQ1) at position 34 (anticodon wobble position) in tRNAs with GU(N) anticodons (tRNA-Asp, -Asn, -His and -Tyr). Catalysis occurs through a double-displacement mechanism. The nucleophile active site attacks the C1' of nucleotide 34 to detach the guanine base from the RNA, forming a covalent enzyme-RNA intermediate. The proton acceptor active site deprotonates the incoming PreQ1, allowing a nucleophilic attack on the C1' of the ribose to form the product. After dissociation, two additional enzymatic reactions on the tRNA convert PreQ1 to queuine (Q), resulting in the hypermodified nucleoside queuosine (7-(((4,5-cis-dihydroxy-2-cyclopenten-1-yl)amino)methyl)-7-deazaguanosine).</text>
</comment>
<sequence length="408" mass="45536">MSFFDITHKDNRSSARVGVIRTDHGDIETPVFMPVGTQATVKALTPEDLLDLGAEIILNNTYHLYLRPGTGVIESFGGVHGFQHWSRPILTDSGGFQVFSLGLGKLTKQRKVKHDLLAESLAEFTVEEVALKNPKILAKVDEDGVTFRSHLDGSTHRFTPEISLEIQHKLGADIILAFDECVPYPSNRKYALESLERTHNWAKRSLETHKLNKNQPYKQFVFGIVQGSVYPDLRAKSARFIGGLGFDGFCIGGVSVGEPKSEMYKAIESSVPFLDACKPRHLLGVGDIDDIFEAIERGVDMFDCVSPTRLGRNGSLYHSQASRASKFRVNILGEGYKTQTDPLDPECSCYTCANYSAAYLSHLYRADELLAYRLGSLHNVHFIVNLVKKIRQSILNGDFPLLKQKWLS</sequence>
<dbReference type="Proteomes" id="UP000177821">
    <property type="component" value="Unassembled WGS sequence"/>
</dbReference>
<proteinExistence type="inferred from homology"/>
<evidence type="ECO:0000313" key="6">
    <source>
        <dbReference type="EMBL" id="OGY30007.1"/>
    </source>
</evidence>
<feature type="binding site" evidence="4">
    <location>
        <position position="378"/>
    </location>
    <ligand>
        <name>Zn(2+)</name>
        <dbReference type="ChEBI" id="CHEBI:29105"/>
    </ligand>
</feature>
<keyword evidence="4" id="KW-0479">Metal-binding</keyword>
<dbReference type="UniPathway" id="UPA00392"/>
<comment type="similarity">
    <text evidence="4">Belongs to the queuine tRNA-ribosyltransferase family.</text>
</comment>
<gene>
    <name evidence="4" type="primary">tgt</name>
    <name evidence="6" type="ORF">A3J50_02905</name>
</gene>
<keyword evidence="2 4" id="KW-0808">Transferase</keyword>
<dbReference type="PANTHER" id="PTHR46499:SF1">
    <property type="entry name" value="QUEUINE TRNA-RIBOSYLTRANSFERASE"/>
    <property type="match status" value="1"/>
</dbReference>
<dbReference type="AlphaFoldDB" id="A0A1G1WS67"/>